<dbReference type="EMBL" id="CBTK010000202">
    <property type="protein sequence ID" value="CDH45720.1"/>
    <property type="molecule type" value="Genomic_DNA"/>
</dbReference>
<organism evidence="2 3">
    <name type="scientific">Candidatus Contendobacter odensis Run_B_J11</name>
    <dbReference type="NCBI Taxonomy" id="1400861"/>
    <lineage>
        <taxon>Bacteria</taxon>
        <taxon>Pseudomonadati</taxon>
        <taxon>Pseudomonadota</taxon>
        <taxon>Gammaproteobacteria</taxon>
        <taxon>Candidatus Competibacteraceae</taxon>
        <taxon>Candidatus Contendibacter</taxon>
    </lineage>
</organism>
<evidence type="ECO:0000313" key="2">
    <source>
        <dbReference type="EMBL" id="CDH45720.1"/>
    </source>
</evidence>
<keyword evidence="1" id="KW-0472">Membrane</keyword>
<accession>A0A7U7J4V7</accession>
<reference evidence="2 3" key="1">
    <citation type="journal article" date="2014" name="ISME J.">
        <title>Candidatus Competibacter-lineage genomes retrieved from metagenomes reveal functional metabolic diversity.</title>
        <authorList>
            <person name="McIlroy S.J."/>
            <person name="Albertsen M."/>
            <person name="Andresen E.K."/>
            <person name="Saunders A.M."/>
            <person name="Kristiansen R."/>
            <person name="Stokholm-Bjerregaard M."/>
            <person name="Nielsen K.L."/>
            <person name="Nielsen P.H."/>
        </authorList>
    </citation>
    <scope>NUCLEOTIDE SEQUENCE [LARGE SCALE GENOMIC DNA]</scope>
    <source>
        <strain evidence="2 3">Run_B_J11</strain>
    </source>
</reference>
<gene>
    <name evidence="2" type="ORF">BN874_2800002</name>
</gene>
<feature type="transmembrane region" description="Helical" evidence="1">
    <location>
        <begin position="15"/>
        <end position="35"/>
    </location>
</feature>
<keyword evidence="3" id="KW-1185">Reference proteome</keyword>
<sequence>MQLDIQNTLPCKIKLPSLIVPATSHIVVVVVSLLLEAKALLEQLHSTLYLQPVKPYGHLAIQGD</sequence>
<keyword evidence="1" id="KW-1133">Transmembrane helix</keyword>
<evidence type="ECO:0000313" key="3">
    <source>
        <dbReference type="Proteomes" id="UP000019184"/>
    </source>
</evidence>
<protein>
    <submittedName>
        <fullName evidence="2">Uncharacterized protein</fullName>
    </submittedName>
</protein>
<keyword evidence="1" id="KW-0812">Transmembrane</keyword>
<proteinExistence type="predicted"/>
<comment type="caution">
    <text evidence="2">The sequence shown here is derived from an EMBL/GenBank/DDBJ whole genome shotgun (WGS) entry which is preliminary data.</text>
</comment>
<dbReference type="Proteomes" id="UP000019184">
    <property type="component" value="Unassembled WGS sequence"/>
</dbReference>
<evidence type="ECO:0000256" key="1">
    <source>
        <dbReference type="SAM" id="Phobius"/>
    </source>
</evidence>
<dbReference type="AlphaFoldDB" id="A0A7U7J4V7"/>
<name>A0A7U7J4V7_9GAMM</name>